<dbReference type="Proteomes" id="UP001213681">
    <property type="component" value="Unassembled WGS sequence"/>
</dbReference>
<protein>
    <submittedName>
        <fullName evidence="4">DUF1593-domain-containing protein</fullName>
    </submittedName>
</protein>
<feature type="signal peptide" evidence="1">
    <location>
        <begin position="1"/>
        <end position="23"/>
    </location>
</feature>
<reference evidence="4" key="1">
    <citation type="submission" date="2022-12" db="EMBL/GenBank/DDBJ databases">
        <authorList>
            <person name="Petersen C."/>
        </authorList>
    </citation>
    <scope>NUCLEOTIDE SEQUENCE</scope>
    <source>
        <strain evidence="4">IBT 16125</strain>
    </source>
</reference>
<dbReference type="InterPro" id="IPR048527">
    <property type="entry name" value="Sde182_C"/>
</dbReference>
<dbReference type="InterPro" id="IPR011483">
    <property type="entry name" value="Sde182_NH-like"/>
</dbReference>
<dbReference type="Gene3D" id="2.60.40.10">
    <property type="entry name" value="Immunoglobulins"/>
    <property type="match status" value="1"/>
</dbReference>
<dbReference type="InterPro" id="IPR036452">
    <property type="entry name" value="Ribo_hydro-like"/>
</dbReference>
<dbReference type="GeneID" id="81596581"/>
<dbReference type="AlphaFoldDB" id="A0AAD6CFJ6"/>
<dbReference type="InterPro" id="IPR013783">
    <property type="entry name" value="Ig-like_fold"/>
</dbReference>
<dbReference type="GO" id="GO:0016799">
    <property type="term" value="F:hydrolase activity, hydrolyzing N-glycosyl compounds"/>
    <property type="evidence" value="ECO:0007669"/>
    <property type="project" value="InterPro"/>
</dbReference>
<feature type="domain" description="Cellulose-binding Sde182 C-terminal" evidence="3">
    <location>
        <begin position="387"/>
        <end position="482"/>
    </location>
</feature>
<dbReference type="EMBL" id="JAPVEA010000002">
    <property type="protein sequence ID" value="KAJ5461403.1"/>
    <property type="molecule type" value="Genomic_DNA"/>
</dbReference>
<comment type="caution">
    <text evidence="4">The sequence shown here is derived from an EMBL/GenBank/DDBJ whole genome shotgun (WGS) entry which is preliminary data.</text>
</comment>
<accession>A0AAD6CFJ6</accession>
<evidence type="ECO:0000259" key="2">
    <source>
        <dbReference type="Pfam" id="PF07632"/>
    </source>
</evidence>
<proteinExistence type="predicted"/>
<evidence type="ECO:0000313" key="5">
    <source>
        <dbReference type="Proteomes" id="UP001213681"/>
    </source>
</evidence>
<evidence type="ECO:0000259" key="3">
    <source>
        <dbReference type="Pfam" id="PF21027"/>
    </source>
</evidence>
<dbReference type="Pfam" id="PF21027">
    <property type="entry name" value="Sde0182_C"/>
    <property type="match status" value="1"/>
</dbReference>
<sequence>MFYGWNLVCTLTVLWGITSGVWSTDIAKCHLDPSAPRRLFLLSDIANEPDDAQSLVRLLVYSNEFHIEGLVATTSYWLNDTTRPDEMREIVSAYGQSQENLRQHASGWPETEHLLNLIKSGSTKYGMDGVGEGHDSEGSSLLVNAVDSSYEPLWILVWGGANTLAQALWHVNATRSESEVEAFVSKLRVYAISDQDNSGPWIRRNWPGLFYIASVHHFNRYASAAWGGISGDAYYHFPTNADKELVSASWIKENIQNVGPLGSKYPSGEFIIEGDTPSLLYMIPNGLSDPEHPEWGSWGGRYGPVVWGEGHFADSIDTIVDDTGRHIMGSHVTVWRWRNAFQNDFKARMQWTTQPKFDKADHPPVVILNGSSTRDVLQYTVKPDEIVVLDASKSCDPDGDTLSFKWWQYLEPSSNNNSPRRDVTVLSFDKQDDAVVTVTIPPEAVVRKPGRGAHPNADKHLHIILEVSDGELVTYRRVILNIKGLEGSNEEETSSIEHDEL</sequence>
<dbReference type="SUPFAM" id="SSF53590">
    <property type="entry name" value="Nucleoside hydrolase"/>
    <property type="match status" value="1"/>
</dbReference>
<reference evidence="4" key="2">
    <citation type="journal article" date="2023" name="IMA Fungus">
        <title>Comparative genomic study of the Penicillium genus elucidates a diverse pangenome and 15 lateral gene transfer events.</title>
        <authorList>
            <person name="Petersen C."/>
            <person name="Sorensen T."/>
            <person name="Nielsen M.R."/>
            <person name="Sondergaard T.E."/>
            <person name="Sorensen J.L."/>
            <person name="Fitzpatrick D.A."/>
            <person name="Frisvad J.C."/>
            <person name="Nielsen K.L."/>
        </authorList>
    </citation>
    <scope>NUCLEOTIDE SEQUENCE</scope>
    <source>
        <strain evidence="4">IBT 16125</strain>
    </source>
</reference>
<organism evidence="4 5">
    <name type="scientific">Penicillium daleae</name>
    <dbReference type="NCBI Taxonomy" id="63821"/>
    <lineage>
        <taxon>Eukaryota</taxon>
        <taxon>Fungi</taxon>
        <taxon>Dikarya</taxon>
        <taxon>Ascomycota</taxon>
        <taxon>Pezizomycotina</taxon>
        <taxon>Eurotiomycetes</taxon>
        <taxon>Eurotiomycetidae</taxon>
        <taxon>Eurotiales</taxon>
        <taxon>Aspergillaceae</taxon>
        <taxon>Penicillium</taxon>
    </lineage>
</organism>
<name>A0AAD6CFJ6_9EURO</name>
<feature type="chain" id="PRO_5042292450" evidence="1">
    <location>
        <begin position="24"/>
        <end position="501"/>
    </location>
</feature>
<feature type="domain" description="Cellulose-binding Sde182 nucleoside hydrolase-like" evidence="2">
    <location>
        <begin position="38"/>
        <end position="302"/>
    </location>
</feature>
<keyword evidence="1" id="KW-0732">Signal</keyword>
<evidence type="ECO:0000313" key="4">
    <source>
        <dbReference type="EMBL" id="KAJ5461403.1"/>
    </source>
</evidence>
<dbReference type="RefSeq" id="XP_056770445.1">
    <property type="nucleotide sequence ID" value="XM_056906338.1"/>
</dbReference>
<dbReference type="Pfam" id="PF07632">
    <property type="entry name" value="Sde182_NH-like"/>
    <property type="match status" value="1"/>
</dbReference>
<keyword evidence="5" id="KW-1185">Reference proteome</keyword>
<gene>
    <name evidence="4" type="ORF">N7458_002955</name>
</gene>
<evidence type="ECO:0000256" key="1">
    <source>
        <dbReference type="SAM" id="SignalP"/>
    </source>
</evidence>
<dbReference type="Gene3D" id="3.90.245.10">
    <property type="entry name" value="Ribonucleoside hydrolase-like"/>
    <property type="match status" value="1"/>
</dbReference>